<name>A0ABY8QDL3_9RHOB</name>
<sequence length="129" mass="13235">MMAMTGGDGLTIEICADGAVKTVSIGADGTPVDPGAECHDCLACCQSPDAVAPARVAADPDLAARAVPAGFALRHDPFVRNPVTRPLPRGPPAIADLHTTAPEMIRTQRNGISLAMRGNGRPDLKDAVA</sequence>
<dbReference type="EMBL" id="CP124616">
    <property type="protein sequence ID" value="WGW02589.1"/>
    <property type="molecule type" value="Genomic_DNA"/>
</dbReference>
<gene>
    <name evidence="1" type="ORF">QF118_11620</name>
</gene>
<evidence type="ECO:0000313" key="1">
    <source>
        <dbReference type="EMBL" id="WGW02589.1"/>
    </source>
</evidence>
<dbReference type="RefSeq" id="WP_282299221.1">
    <property type="nucleotide sequence ID" value="NZ_CP124616.1"/>
</dbReference>
<evidence type="ECO:0000313" key="2">
    <source>
        <dbReference type="Proteomes" id="UP001241605"/>
    </source>
</evidence>
<organism evidence="1 2">
    <name type="scientific">Tropicibacter oceani</name>
    <dbReference type="NCBI Taxonomy" id="3058420"/>
    <lineage>
        <taxon>Bacteria</taxon>
        <taxon>Pseudomonadati</taxon>
        <taxon>Pseudomonadota</taxon>
        <taxon>Alphaproteobacteria</taxon>
        <taxon>Rhodobacterales</taxon>
        <taxon>Roseobacteraceae</taxon>
        <taxon>Tropicibacter</taxon>
    </lineage>
</organism>
<proteinExistence type="predicted"/>
<accession>A0ABY8QDL3</accession>
<reference evidence="1 2" key="1">
    <citation type="submission" date="2023-05" db="EMBL/GenBank/DDBJ databases">
        <title>YMD87, complete Genome.</title>
        <authorList>
            <person name="Zhang J."/>
            <person name="Xu X."/>
        </authorList>
    </citation>
    <scope>NUCLEOTIDE SEQUENCE [LARGE SCALE GENOMIC DNA]</scope>
    <source>
        <strain evidence="1 2">YMD87</strain>
    </source>
</reference>
<keyword evidence="2" id="KW-1185">Reference proteome</keyword>
<protein>
    <submittedName>
        <fullName evidence="1">Uncharacterized protein</fullName>
    </submittedName>
</protein>
<dbReference type="Proteomes" id="UP001241605">
    <property type="component" value="Chromosome"/>
</dbReference>